<evidence type="ECO:0000313" key="1">
    <source>
        <dbReference type="EMBL" id="MBX70848.1"/>
    </source>
</evidence>
<organism evidence="1">
    <name type="scientific">Rhizophora mucronata</name>
    <name type="common">Asiatic mangrove</name>
    <dbReference type="NCBI Taxonomy" id="61149"/>
    <lineage>
        <taxon>Eukaryota</taxon>
        <taxon>Viridiplantae</taxon>
        <taxon>Streptophyta</taxon>
        <taxon>Embryophyta</taxon>
        <taxon>Tracheophyta</taxon>
        <taxon>Spermatophyta</taxon>
        <taxon>Magnoliopsida</taxon>
        <taxon>eudicotyledons</taxon>
        <taxon>Gunneridae</taxon>
        <taxon>Pentapetalae</taxon>
        <taxon>rosids</taxon>
        <taxon>fabids</taxon>
        <taxon>Malpighiales</taxon>
        <taxon>Rhizophoraceae</taxon>
        <taxon>Rhizophora</taxon>
    </lineage>
</organism>
<dbReference type="AlphaFoldDB" id="A0A2P2QV75"/>
<accession>A0A2P2QV75</accession>
<sequence>MIKKIFKIKNKSPEQYTVARNQMPMGSLSSRKTKIIMISTGERQLNKQRVTRMKKLMIFMYKQFSKIEKN</sequence>
<protein>
    <submittedName>
        <fullName evidence="1">Uncharacterized protein</fullName>
    </submittedName>
</protein>
<reference evidence="1" key="1">
    <citation type="submission" date="2018-02" db="EMBL/GenBank/DDBJ databases">
        <title>Rhizophora mucronata_Transcriptome.</title>
        <authorList>
            <person name="Meera S.P."/>
            <person name="Sreeshan A."/>
            <person name="Augustine A."/>
        </authorList>
    </citation>
    <scope>NUCLEOTIDE SEQUENCE</scope>
    <source>
        <tissue evidence="1">Leaf</tissue>
    </source>
</reference>
<dbReference type="EMBL" id="GGEC01090364">
    <property type="protein sequence ID" value="MBX70848.1"/>
    <property type="molecule type" value="Transcribed_RNA"/>
</dbReference>
<proteinExistence type="predicted"/>
<name>A0A2P2QV75_RHIMU</name>